<dbReference type="Proteomes" id="UP000242525">
    <property type="component" value="Unassembled WGS sequence"/>
</dbReference>
<evidence type="ECO:0000256" key="2">
    <source>
        <dbReference type="SAM" id="MobiDB-lite"/>
    </source>
</evidence>
<accession>A0A0J9XIU4</accession>
<feature type="domain" description="Tyrosine-protein phosphatase" evidence="3">
    <location>
        <begin position="50"/>
        <end position="201"/>
    </location>
</feature>
<reference evidence="4 6" key="1">
    <citation type="submission" date="2014-03" db="EMBL/GenBank/DDBJ databases">
        <authorList>
            <person name="Casaregola S."/>
        </authorList>
    </citation>
    <scope>NUCLEOTIDE SEQUENCE [LARGE SCALE GENOMIC DNA]</scope>
    <source>
        <strain evidence="4 6">CLIB 918</strain>
    </source>
</reference>
<gene>
    <name evidence="4" type="ORF">BN980_GECA17s01737g</name>
    <name evidence="5" type="ORF">DV451_004434</name>
</gene>
<dbReference type="STRING" id="1173061.A0A0J9XIU4"/>
<dbReference type="Pfam" id="PF03162">
    <property type="entry name" value="Y_phosphatase2"/>
    <property type="match status" value="1"/>
</dbReference>
<dbReference type="OrthoDB" id="6375174at2759"/>
<evidence type="ECO:0000313" key="4">
    <source>
        <dbReference type="EMBL" id="CDO56900.1"/>
    </source>
</evidence>
<dbReference type="GO" id="GO:0005737">
    <property type="term" value="C:cytoplasm"/>
    <property type="evidence" value="ECO:0007669"/>
    <property type="project" value="TreeGrafter"/>
</dbReference>
<dbReference type="EMBL" id="CCBN010000017">
    <property type="protein sequence ID" value="CDO56900.1"/>
    <property type="molecule type" value="Genomic_DNA"/>
</dbReference>
<dbReference type="InterPro" id="IPR020428">
    <property type="entry name" value="PFA-DSPs"/>
</dbReference>
<protein>
    <recommendedName>
        <fullName evidence="3">Tyrosine-protein phosphatase domain-containing protein</fullName>
    </recommendedName>
</protein>
<dbReference type="InterPro" id="IPR004861">
    <property type="entry name" value="Siw14-like"/>
</dbReference>
<evidence type="ECO:0000259" key="3">
    <source>
        <dbReference type="PROSITE" id="PS50054"/>
    </source>
</evidence>
<keyword evidence="1" id="KW-0378">Hydrolase</keyword>
<sequence>MSTTLLPPDNVLSPSQFAGNEEDADAAPRTERIITTTSRQRRHLLIPPLNFALVADDVYRSGHPLEINYPFLEHLSLKTIVYIGDRSDTDNAEYRAWALDHGITWLHFDAKSAKEPFIENDREVIRNTLEIILDRRNLPVLVHSNKGKHRVGVLVGVMRTLIQGWSLATIFDEYIKFANGKGDADLEFIEMFDEPVEYDIRYAPSFLNIS</sequence>
<dbReference type="Proteomes" id="UP000750522">
    <property type="component" value="Unassembled WGS sequence"/>
</dbReference>
<name>A0A0J9XIU4_GEOCN</name>
<dbReference type="AlphaFoldDB" id="A0A0J9XIU4"/>
<keyword evidence="6" id="KW-1185">Reference proteome</keyword>
<dbReference type="PROSITE" id="PS50054">
    <property type="entry name" value="TYR_PHOSPHATASE_DUAL"/>
    <property type="match status" value="1"/>
</dbReference>
<dbReference type="SUPFAM" id="SSF52799">
    <property type="entry name" value="(Phosphotyrosine protein) phosphatases II"/>
    <property type="match status" value="1"/>
</dbReference>
<proteinExistence type="predicted"/>
<dbReference type="GO" id="GO:0016791">
    <property type="term" value="F:phosphatase activity"/>
    <property type="evidence" value="ECO:0007669"/>
    <property type="project" value="InterPro"/>
</dbReference>
<dbReference type="InterPro" id="IPR029021">
    <property type="entry name" value="Prot-tyrosine_phosphatase-like"/>
</dbReference>
<dbReference type="InterPro" id="IPR020422">
    <property type="entry name" value="TYR_PHOSPHATASE_DUAL_dom"/>
</dbReference>
<evidence type="ECO:0000313" key="5">
    <source>
        <dbReference type="EMBL" id="KAF5096003.1"/>
    </source>
</evidence>
<reference evidence="5" key="2">
    <citation type="journal article" date="2020" name="Front. Microbiol.">
        <title>Phenotypic and Genetic Characterization of the Cheese Ripening Yeast Geotrichum candidum.</title>
        <authorList>
            <person name="Perkins V."/>
            <person name="Vignola S."/>
            <person name="Lessard M.H."/>
            <person name="Plante P.L."/>
            <person name="Corbeil J."/>
            <person name="Dugat-Bony E."/>
            <person name="Frenette M."/>
            <person name="Labrie S."/>
        </authorList>
    </citation>
    <scope>NUCLEOTIDE SEQUENCE</scope>
    <source>
        <strain evidence="5">LMA-70</strain>
    </source>
</reference>
<dbReference type="EMBL" id="QQZK01000129">
    <property type="protein sequence ID" value="KAF5096003.1"/>
    <property type="molecule type" value="Genomic_DNA"/>
</dbReference>
<dbReference type="Gene3D" id="3.90.190.10">
    <property type="entry name" value="Protein tyrosine phosphatase superfamily"/>
    <property type="match status" value="1"/>
</dbReference>
<evidence type="ECO:0000256" key="1">
    <source>
        <dbReference type="ARBA" id="ARBA00022801"/>
    </source>
</evidence>
<comment type="caution">
    <text evidence="4">The sequence shown here is derived from an EMBL/GenBank/DDBJ whole genome shotgun (WGS) entry which is preliminary data.</text>
</comment>
<reference evidence="5" key="3">
    <citation type="submission" date="2020-01" db="EMBL/GenBank/DDBJ databases">
        <authorList>
            <person name="Perkins V."/>
            <person name="Lessard M.-H."/>
            <person name="Dugat-Bony E."/>
            <person name="Frenette M."/>
            <person name="Labrie S."/>
        </authorList>
    </citation>
    <scope>NUCLEOTIDE SEQUENCE</scope>
    <source>
        <strain evidence="5">LMA-70</strain>
    </source>
</reference>
<evidence type="ECO:0000313" key="6">
    <source>
        <dbReference type="Proteomes" id="UP000242525"/>
    </source>
</evidence>
<dbReference type="PANTHER" id="PTHR31126:SF74">
    <property type="entry name" value="TYROSINE-PROTEIN PHOSPHATASE-LIKE PROTEIN OCA2"/>
    <property type="match status" value="1"/>
</dbReference>
<dbReference type="FunFam" id="3.90.190.10:FF:000152">
    <property type="entry name" value="Tyrosine phosphatase, putative"/>
    <property type="match status" value="1"/>
</dbReference>
<feature type="region of interest" description="Disordered" evidence="2">
    <location>
        <begin position="1"/>
        <end position="27"/>
    </location>
</feature>
<dbReference type="GO" id="GO:0052840">
    <property type="term" value="F:inositol diphosphate tetrakisphosphate diphosphatase activity"/>
    <property type="evidence" value="ECO:0007669"/>
    <property type="project" value="TreeGrafter"/>
</dbReference>
<dbReference type="PRINTS" id="PR01911">
    <property type="entry name" value="PFDSPHPHTASE"/>
</dbReference>
<organism evidence="4 6">
    <name type="scientific">Geotrichum candidum</name>
    <name type="common">Oospora lactis</name>
    <name type="synonym">Dipodascus geotrichum</name>
    <dbReference type="NCBI Taxonomy" id="1173061"/>
    <lineage>
        <taxon>Eukaryota</taxon>
        <taxon>Fungi</taxon>
        <taxon>Dikarya</taxon>
        <taxon>Ascomycota</taxon>
        <taxon>Saccharomycotina</taxon>
        <taxon>Dipodascomycetes</taxon>
        <taxon>Dipodascales</taxon>
        <taxon>Dipodascaceae</taxon>
        <taxon>Geotrichum</taxon>
    </lineage>
</organism>
<dbReference type="PANTHER" id="PTHR31126">
    <property type="entry name" value="TYROSINE-PROTEIN PHOSPHATASE"/>
    <property type="match status" value="1"/>
</dbReference>